<name>A0A4Y1VK29_BACUN</name>
<dbReference type="Pfam" id="PF07494">
    <property type="entry name" value="Reg_prop"/>
    <property type="match status" value="1"/>
</dbReference>
<dbReference type="KEGG" id="bun:Bun01g_36660"/>
<dbReference type="Gene3D" id="2.130.10.10">
    <property type="entry name" value="YVTN repeat-like/Quinoprotein amine dehydrogenase"/>
    <property type="match status" value="1"/>
</dbReference>
<dbReference type="InterPro" id="IPR015943">
    <property type="entry name" value="WD40/YVTN_repeat-like_dom_sf"/>
</dbReference>
<dbReference type="EMBL" id="AP019724">
    <property type="protein sequence ID" value="BBK89296.1"/>
    <property type="molecule type" value="Genomic_DNA"/>
</dbReference>
<organism evidence="1 2">
    <name type="scientific">Bacteroides uniformis</name>
    <dbReference type="NCBI Taxonomy" id="820"/>
    <lineage>
        <taxon>Bacteria</taxon>
        <taxon>Pseudomonadati</taxon>
        <taxon>Bacteroidota</taxon>
        <taxon>Bacteroidia</taxon>
        <taxon>Bacteroidales</taxon>
        <taxon>Bacteroidaceae</taxon>
        <taxon>Bacteroides</taxon>
    </lineage>
</organism>
<reference evidence="1 2" key="1">
    <citation type="submission" date="2019-06" db="EMBL/GenBank/DDBJ databases">
        <title>Complete genome sequence of Bacteroides uniformis NBRC 113350.</title>
        <authorList>
            <person name="Miura T."/>
            <person name="Furukawa M."/>
            <person name="Shimamura M."/>
            <person name="Ohyama Y."/>
            <person name="Yamazoe A."/>
            <person name="Kawasaki H."/>
        </authorList>
    </citation>
    <scope>NUCLEOTIDE SEQUENCE [LARGE SCALE GENOMIC DNA]</scope>
    <source>
        <strain evidence="1 2">NBRC 113350</strain>
    </source>
</reference>
<dbReference type="SUPFAM" id="SSF63829">
    <property type="entry name" value="Calcium-dependent phosphotriesterase"/>
    <property type="match status" value="1"/>
</dbReference>
<gene>
    <name evidence="1" type="ORF">Bun01g_36660</name>
</gene>
<protein>
    <recommendedName>
        <fullName evidence="3">Hybrid sensor histidine kinase/response regulator</fullName>
    </recommendedName>
</protein>
<accession>A0A4Y1VK29</accession>
<dbReference type="InterPro" id="IPR011110">
    <property type="entry name" value="Reg_prop"/>
</dbReference>
<dbReference type="AlphaFoldDB" id="A0A4Y1VK29"/>
<proteinExistence type="predicted"/>
<evidence type="ECO:0008006" key="3">
    <source>
        <dbReference type="Google" id="ProtNLM"/>
    </source>
</evidence>
<evidence type="ECO:0000313" key="1">
    <source>
        <dbReference type="EMBL" id="BBK89296.1"/>
    </source>
</evidence>
<sequence length="361" mass="42034">MGKIHPTDIKFMVVLVLCLSMAFPISANDFLFTSIDTSHGLSDNQIRYILQLPDGRMVFTTTQNVNLYDGANFTSLQPTPEYIYPLKQYKGFYHVYLSGDSLLWIKDYQRLMCINLHNERYIANLDSVFQQKGMQHPIEDLFADERGLVWVISHGELLQPELSFRLKLSEDRGTIQDLTADEESLYLFHDTGEIVCYDVKNGKQQYDIAAYPQTEQEKFQNTSLILRGKNGFYQLRNGSKGGFFHFDLHKRAWEKLMETEYTLNTLMISADEKAYISCIRGFWIIDPEKRTRHYMPTLRTRKGNVLATEISTIFQDRQGALWFGTFNRGLLYYHPALYKHIHIDKKDFPLSLERNTAVANI</sequence>
<dbReference type="Proteomes" id="UP000320533">
    <property type="component" value="Chromosome"/>
</dbReference>
<evidence type="ECO:0000313" key="2">
    <source>
        <dbReference type="Proteomes" id="UP000320533"/>
    </source>
</evidence>